<dbReference type="PANTHER" id="PTHR11142:SF0">
    <property type="entry name" value="TRNA PSEUDOURIDINE SYNTHASE-LIKE 1"/>
    <property type="match status" value="1"/>
</dbReference>
<evidence type="ECO:0000256" key="1">
    <source>
        <dbReference type="ARBA" id="ARBA00009375"/>
    </source>
</evidence>
<comment type="catalytic activity">
    <reaction evidence="4 5">
        <text>uridine(38/39/40) in tRNA = pseudouridine(38/39/40) in tRNA</text>
        <dbReference type="Rhea" id="RHEA:22376"/>
        <dbReference type="Rhea" id="RHEA-COMP:10085"/>
        <dbReference type="Rhea" id="RHEA-COMP:10087"/>
        <dbReference type="ChEBI" id="CHEBI:65314"/>
        <dbReference type="ChEBI" id="CHEBI:65315"/>
        <dbReference type="EC" id="5.4.99.12"/>
    </reaction>
</comment>
<evidence type="ECO:0000256" key="5">
    <source>
        <dbReference type="RuleBase" id="RU003792"/>
    </source>
</evidence>
<comment type="subunit">
    <text evidence="4">Homodimer.</text>
</comment>
<dbReference type="SUPFAM" id="SSF55120">
    <property type="entry name" value="Pseudouridine synthase"/>
    <property type="match status" value="1"/>
</dbReference>
<dbReference type="InterPro" id="IPR020097">
    <property type="entry name" value="PsdUridine_synth_TruA_a/b_dom"/>
</dbReference>
<dbReference type="InterPro" id="IPR020094">
    <property type="entry name" value="TruA/RsuA/RluB/E/F_N"/>
</dbReference>
<evidence type="ECO:0000313" key="8">
    <source>
        <dbReference type="Proteomes" id="UP001241848"/>
    </source>
</evidence>
<dbReference type="EC" id="5.4.99.12" evidence="4"/>
<protein>
    <recommendedName>
        <fullName evidence="4">tRNA pseudouridine synthase A</fullName>
        <ecNumber evidence="4">5.4.99.12</ecNumber>
    </recommendedName>
    <alternativeName>
        <fullName evidence="4">tRNA pseudouridine(38-40) synthase</fullName>
    </alternativeName>
    <alternativeName>
        <fullName evidence="4">tRNA pseudouridylate synthase I</fullName>
    </alternativeName>
    <alternativeName>
        <fullName evidence="4">tRNA-uridine isomerase I</fullName>
    </alternativeName>
</protein>
<accession>A0ABT9FMZ3</accession>
<gene>
    <name evidence="4 7" type="primary">truA</name>
    <name evidence="7" type="ORF">OIN60_03830</name>
</gene>
<name>A0ABT9FMZ3_9BACL</name>
<feature type="binding site" evidence="4">
    <location>
        <position position="110"/>
    </location>
    <ligand>
        <name>substrate</name>
    </ligand>
</feature>
<sequence length="261" mass="29758">MRNICMRVNYDGTRYHGFQTQPDGNTIQDHIESAIYSLTGEKVKLTASGRTDAGVHAYGQVFNFMTESPIPIHRWCLALNAWLPEDIILTDAKEVPLSFHARHMAKRKTYRYSINANRFPDIFHRRTQFHHPTRLDIEAMRKALQLMVGTYDYTSFASTQSQKLNHVRTVYEAYITVDYSFSRPGSDDQGIIHTYVTGSGFLQHMVRIMVGTLMDVGEGKKSPEDIPAILEAKDRTKAGPTAVAHGLMLWNVEYDENVQKT</sequence>
<organism evidence="7 8">
    <name type="scientific">Paenibacillus zeirhizosphaerae</name>
    <dbReference type="NCBI Taxonomy" id="2987519"/>
    <lineage>
        <taxon>Bacteria</taxon>
        <taxon>Bacillati</taxon>
        <taxon>Bacillota</taxon>
        <taxon>Bacilli</taxon>
        <taxon>Bacillales</taxon>
        <taxon>Paenibacillaceae</taxon>
        <taxon>Paenibacillus</taxon>
    </lineage>
</organism>
<reference evidence="7 8" key="1">
    <citation type="submission" date="2022-10" db="EMBL/GenBank/DDBJ databases">
        <title>Paenibacillus description and whole genome data of maize root bacterial community.</title>
        <authorList>
            <person name="Marton D."/>
            <person name="Farkas M."/>
            <person name="Cserhati M."/>
        </authorList>
    </citation>
    <scope>NUCLEOTIDE SEQUENCE [LARGE SCALE GENOMIC DNA]</scope>
    <source>
        <strain evidence="7 8">P96</strain>
    </source>
</reference>
<dbReference type="InterPro" id="IPR001406">
    <property type="entry name" value="PsdUridine_synth_TruA"/>
</dbReference>
<dbReference type="InterPro" id="IPR020103">
    <property type="entry name" value="PsdUridine_synth_cat_dom_sf"/>
</dbReference>
<keyword evidence="8" id="KW-1185">Reference proteome</keyword>
<dbReference type="Proteomes" id="UP001241848">
    <property type="component" value="Unassembled WGS sequence"/>
</dbReference>
<feature type="active site" description="Nucleophile" evidence="4">
    <location>
        <position position="52"/>
    </location>
</feature>
<dbReference type="InterPro" id="IPR020095">
    <property type="entry name" value="PsdUridine_synth_TruA_C"/>
</dbReference>
<dbReference type="NCBIfam" id="TIGR00071">
    <property type="entry name" value="hisT_truA"/>
    <property type="match status" value="1"/>
</dbReference>
<evidence type="ECO:0000259" key="6">
    <source>
        <dbReference type="Pfam" id="PF01416"/>
    </source>
</evidence>
<dbReference type="PANTHER" id="PTHR11142">
    <property type="entry name" value="PSEUDOURIDYLATE SYNTHASE"/>
    <property type="match status" value="1"/>
</dbReference>
<dbReference type="Pfam" id="PF01416">
    <property type="entry name" value="PseudoU_synth_1"/>
    <property type="match status" value="2"/>
</dbReference>
<keyword evidence="3 4" id="KW-0413">Isomerase</keyword>
<feature type="domain" description="Pseudouridine synthase I TruA alpha/beta" evidence="6">
    <location>
        <begin position="8"/>
        <end position="102"/>
    </location>
</feature>
<dbReference type="GO" id="GO:0160147">
    <property type="term" value="F:tRNA pseudouridine(38-40) synthase activity"/>
    <property type="evidence" value="ECO:0007669"/>
    <property type="project" value="UniProtKB-EC"/>
</dbReference>
<evidence type="ECO:0000313" key="7">
    <source>
        <dbReference type="EMBL" id="MDP4095921.1"/>
    </source>
</evidence>
<evidence type="ECO:0000256" key="2">
    <source>
        <dbReference type="ARBA" id="ARBA00022694"/>
    </source>
</evidence>
<comment type="function">
    <text evidence="4">Formation of pseudouridine at positions 38, 39 and 40 in the anticodon stem and loop of transfer RNAs.</text>
</comment>
<dbReference type="RefSeq" id="WP_305753561.1">
    <property type="nucleotide sequence ID" value="NZ_JAPCKK010000008.1"/>
</dbReference>
<feature type="domain" description="Pseudouridine synthase I TruA alpha/beta" evidence="6">
    <location>
        <begin position="143"/>
        <end position="255"/>
    </location>
</feature>
<comment type="similarity">
    <text evidence="1 4 5">Belongs to the tRNA pseudouridine synthase TruA family.</text>
</comment>
<dbReference type="EMBL" id="JAPCKK010000008">
    <property type="protein sequence ID" value="MDP4095921.1"/>
    <property type="molecule type" value="Genomic_DNA"/>
</dbReference>
<proteinExistence type="inferred from homology"/>
<dbReference type="Gene3D" id="3.30.70.580">
    <property type="entry name" value="Pseudouridine synthase I, catalytic domain, N-terminal subdomain"/>
    <property type="match status" value="1"/>
</dbReference>
<dbReference type="Gene3D" id="3.30.70.660">
    <property type="entry name" value="Pseudouridine synthase I, catalytic domain, C-terminal subdomain"/>
    <property type="match status" value="1"/>
</dbReference>
<evidence type="ECO:0000256" key="3">
    <source>
        <dbReference type="ARBA" id="ARBA00023235"/>
    </source>
</evidence>
<dbReference type="PIRSF" id="PIRSF001430">
    <property type="entry name" value="tRNA_psdUrid_synth"/>
    <property type="match status" value="1"/>
</dbReference>
<keyword evidence="2 4" id="KW-0819">tRNA processing</keyword>
<dbReference type="CDD" id="cd02570">
    <property type="entry name" value="PseudoU_synth_EcTruA"/>
    <property type="match status" value="1"/>
</dbReference>
<comment type="caution">
    <text evidence="4">Lacks conserved residue(s) required for the propagation of feature annotation.</text>
</comment>
<comment type="caution">
    <text evidence="7">The sequence shown here is derived from an EMBL/GenBank/DDBJ whole genome shotgun (WGS) entry which is preliminary data.</text>
</comment>
<dbReference type="HAMAP" id="MF_00171">
    <property type="entry name" value="TruA"/>
    <property type="match status" value="1"/>
</dbReference>
<evidence type="ECO:0000256" key="4">
    <source>
        <dbReference type="HAMAP-Rule" id="MF_00171"/>
    </source>
</evidence>